<dbReference type="Proteomes" id="UP000077177">
    <property type="component" value="Chromosome"/>
</dbReference>
<evidence type="ECO:0000259" key="3">
    <source>
        <dbReference type="Pfam" id="PF02678"/>
    </source>
</evidence>
<dbReference type="PATRIC" id="fig|1492898.3.peg.3148"/>
<dbReference type="Pfam" id="PF02678">
    <property type="entry name" value="Pirin"/>
    <property type="match status" value="1"/>
</dbReference>
<name>A0A172TWQ1_9BACT</name>
<evidence type="ECO:0000256" key="2">
    <source>
        <dbReference type="RuleBase" id="RU003457"/>
    </source>
</evidence>
<accession>A0A172TWQ1</accession>
<evidence type="ECO:0000313" key="6">
    <source>
        <dbReference type="Proteomes" id="UP000077177"/>
    </source>
</evidence>
<organism evidence="5 6">
    <name type="scientific">Flavisolibacter tropicus</name>
    <dbReference type="NCBI Taxonomy" id="1492898"/>
    <lineage>
        <taxon>Bacteria</taxon>
        <taxon>Pseudomonadati</taxon>
        <taxon>Bacteroidota</taxon>
        <taxon>Chitinophagia</taxon>
        <taxon>Chitinophagales</taxon>
        <taxon>Chitinophagaceae</taxon>
        <taxon>Flavisolibacter</taxon>
    </lineage>
</organism>
<proteinExistence type="inferred from homology"/>
<feature type="domain" description="Pirin N-terminal" evidence="3">
    <location>
        <begin position="9"/>
        <end position="119"/>
    </location>
</feature>
<evidence type="ECO:0000313" key="5">
    <source>
        <dbReference type="EMBL" id="ANE51541.1"/>
    </source>
</evidence>
<dbReference type="InterPro" id="IPR011051">
    <property type="entry name" value="RmlC_Cupin_sf"/>
</dbReference>
<evidence type="ECO:0000259" key="4">
    <source>
        <dbReference type="Pfam" id="PF17954"/>
    </source>
</evidence>
<gene>
    <name evidence="5" type="ORF">SY85_14535</name>
</gene>
<dbReference type="InterPro" id="IPR014710">
    <property type="entry name" value="RmlC-like_jellyroll"/>
</dbReference>
<dbReference type="SUPFAM" id="SSF51182">
    <property type="entry name" value="RmlC-like cupins"/>
    <property type="match status" value="1"/>
</dbReference>
<dbReference type="AlphaFoldDB" id="A0A172TWQ1"/>
<dbReference type="RefSeq" id="WP_066405640.1">
    <property type="nucleotide sequence ID" value="NZ_CP011390.1"/>
</dbReference>
<dbReference type="KEGG" id="fla:SY85_14535"/>
<dbReference type="InterPro" id="IPR003829">
    <property type="entry name" value="Pirin_N_dom"/>
</dbReference>
<evidence type="ECO:0000256" key="1">
    <source>
        <dbReference type="ARBA" id="ARBA00008416"/>
    </source>
</evidence>
<dbReference type="OrthoDB" id="321327at2"/>
<feature type="domain" description="Quercetin 2,3-dioxygenase C-terminal cupin" evidence="4">
    <location>
        <begin position="147"/>
        <end position="231"/>
    </location>
</feature>
<dbReference type="EMBL" id="CP011390">
    <property type="protein sequence ID" value="ANE51541.1"/>
    <property type="molecule type" value="Genomic_DNA"/>
</dbReference>
<dbReference type="Pfam" id="PF17954">
    <property type="entry name" value="Pirin_C_2"/>
    <property type="match status" value="1"/>
</dbReference>
<dbReference type="InterPro" id="IPR041602">
    <property type="entry name" value="Quercetinase_C"/>
</dbReference>
<dbReference type="Gene3D" id="2.60.120.10">
    <property type="entry name" value="Jelly Rolls"/>
    <property type="match status" value="2"/>
</dbReference>
<dbReference type="PANTHER" id="PTHR43212:SF3">
    <property type="entry name" value="QUERCETIN 2,3-DIOXYGENASE"/>
    <property type="match status" value="1"/>
</dbReference>
<protein>
    <submittedName>
        <fullName evidence="5">Pirin</fullName>
    </submittedName>
</protein>
<dbReference type="STRING" id="1492898.SY85_14535"/>
<sequence length="237" mass="27091">MKSQVFRKTERGIKDIGWLKSNFYFSFSDYYHPLKSAFGTLVAFNDDFVEAGKGFGIHPHANMEIISVLLKGKMNHIDTLGYKTVIEEGGVQIMSAGSGLRHEEYNIGEEEVNFLQIWIEPKLQNITPRYQQRSFPKEKRRNQLKTIVSNEEGMEHCWINQSAKLSLGSFDTAQELTYRFSPANKCLFIFLLEGQIRVDGTDLHPRDAIGVWETDTVPIHCEAGADFLIIETPINQK</sequence>
<dbReference type="PANTHER" id="PTHR43212">
    <property type="entry name" value="QUERCETIN 2,3-DIOXYGENASE"/>
    <property type="match status" value="1"/>
</dbReference>
<comment type="similarity">
    <text evidence="1 2">Belongs to the pirin family.</text>
</comment>
<dbReference type="InterPro" id="IPR012093">
    <property type="entry name" value="Pirin"/>
</dbReference>
<keyword evidence="6" id="KW-1185">Reference proteome</keyword>
<reference evidence="6" key="1">
    <citation type="submission" date="2015-01" db="EMBL/GenBank/DDBJ databases">
        <title>Flavisolibacter sp./LCS9/ whole genome sequencing.</title>
        <authorList>
            <person name="Kim M.K."/>
            <person name="Srinivasan S."/>
            <person name="Lee J.-J."/>
        </authorList>
    </citation>
    <scope>NUCLEOTIDE SEQUENCE [LARGE SCALE GENOMIC DNA]</scope>
    <source>
        <strain evidence="6">LCS9</strain>
    </source>
</reference>
<reference evidence="5 6" key="2">
    <citation type="journal article" date="2016" name="Int. J. Syst. Evol. Microbiol.">
        <title>Flavisolibacter tropicus sp. nov., isolated from tropical soil.</title>
        <authorList>
            <person name="Lee J.J."/>
            <person name="Kang M.S."/>
            <person name="Kim G.S."/>
            <person name="Lee C.S."/>
            <person name="Lim S."/>
            <person name="Lee J."/>
            <person name="Roh S.H."/>
            <person name="Kang H."/>
            <person name="Ha J.M."/>
            <person name="Bae S."/>
            <person name="Jung H.Y."/>
            <person name="Kim M.K."/>
        </authorList>
    </citation>
    <scope>NUCLEOTIDE SEQUENCE [LARGE SCALE GENOMIC DNA]</scope>
    <source>
        <strain evidence="5 6">LCS9</strain>
    </source>
</reference>